<protein>
    <submittedName>
        <fullName evidence="1">Uncharacterized protein</fullName>
    </submittedName>
</protein>
<organism evidence="1">
    <name type="scientific">marine sediment metagenome</name>
    <dbReference type="NCBI Taxonomy" id="412755"/>
    <lineage>
        <taxon>unclassified sequences</taxon>
        <taxon>metagenomes</taxon>
        <taxon>ecological metagenomes</taxon>
    </lineage>
</organism>
<proteinExistence type="predicted"/>
<accession>A0A0F9BSE6</accession>
<sequence>KILSVDVARFGDDQTVIGTRQGRKATVLKKYHGLDTVQVAERTIEFIIQEKPRAVVVDGDGLGAGVVDQLRARVQVL</sequence>
<dbReference type="AlphaFoldDB" id="A0A0F9BSE6"/>
<feature type="non-terminal residue" evidence="1">
    <location>
        <position position="1"/>
    </location>
</feature>
<comment type="caution">
    <text evidence="1">The sequence shown here is derived from an EMBL/GenBank/DDBJ whole genome shotgun (WGS) entry which is preliminary data.</text>
</comment>
<reference evidence="1" key="1">
    <citation type="journal article" date="2015" name="Nature">
        <title>Complex archaea that bridge the gap between prokaryotes and eukaryotes.</title>
        <authorList>
            <person name="Spang A."/>
            <person name="Saw J.H."/>
            <person name="Jorgensen S.L."/>
            <person name="Zaremba-Niedzwiedzka K."/>
            <person name="Martijn J."/>
            <person name="Lind A.E."/>
            <person name="van Eijk R."/>
            <person name="Schleper C."/>
            <person name="Guy L."/>
            <person name="Ettema T.J."/>
        </authorList>
    </citation>
    <scope>NUCLEOTIDE SEQUENCE</scope>
</reference>
<evidence type="ECO:0000313" key="1">
    <source>
        <dbReference type="EMBL" id="KKK93364.1"/>
    </source>
</evidence>
<dbReference type="EMBL" id="LAZR01047806">
    <property type="protein sequence ID" value="KKK93364.1"/>
    <property type="molecule type" value="Genomic_DNA"/>
</dbReference>
<name>A0A0F9BSE6_9ZZZZ</name>
<dbReference type="Gene3D" id="3.30.420.240">
    <property type="match status" value="1"/>
</dbReference>
<gene>
    <name evidence="1" type="ORF">LCGC14_2693650</name>
</gene>